<feature type="region of interest" description="Disordered" evidence="1">
    <location>
        <begin position="246"/>
        <end position="292"/>
    </location>
</feature>
<dbReference type="OrthoDB" id="3062477at2759"/>
<evidence type="ECO:0000313" key="2">
    <source>
        <dbReference type="EMBL" id="KJA29520.1"/>
    </source>
</evidence>
<feature type="region of interest" description="Disordered" evidence="1">
    <location>
        <begin position="400"/>
        <end position="421"/>
    </location>
</feature>
<gene>
    <name evidence="2" type="ORF">HYPSUDRAFT_196860</name>
</gene>
<name>A0A0D2QD21_HYPSF</name>
<reference evidence="3" key="1">
    <citation type="submission" date="2014-04" db="EMBL/GenBank/DDBJ databases">
        <title>Evolutionary Origins and Diversification of the Mycorrhizal Mutualists.</title>
        <authorList>
            <consortium name="DOE Joint Genome Institute"/>
            <consortium name="Mycorrhizal Genomics Consortium"/>
            <person name="Kohler A."/>
            <person name="Kuo A."/>
            <person name="Nagy L.G."/>
            <person name="Floudas D."/>
            <person name="Copeland A."/>
            <person name="Barry K.W."/>
            <person name="Cichocki N."/>
            <person name="Veneault-Fourrey C."/>
            <person name="LaButti K."/>
            <person name="Lindquist E.A."/>
            <person name="Lipzen A."/>
            <person name="Lundell T."/>
            <person name="Morin E."/>
            <person name="Murat C."/>
            <person name="Riley R."/>
            <person name="Ohm R."/>
            <person name="Sun H."/>
            <person name="Tunlid A."/>
            <person name="Henrissat B."/>
            <person name="Grigoriev I.V."/>
            <person name="Hibbett D.S."/>
            <person name="Martin F."/>
        </authorList>
    </citation>
    <scope>NUCLEOTIDE SEQUENCE [LARGE SCALE GENOMIC DNA]</scope>
    <source>
        <strain evidence="3">FD-334 SS-4</strain>
    </source>
</reference>
<organism evidence="2 3">
    <name type="scientific">Hypholoma sublateritium (strain FD-334 SS-4)</name>
    <dbReference type="NCBI Taxonomy" id="945553"/>
    <lineage>
        <taxon>Eukaryota</taxon>
        <taxon>Fungi</taxon>
        <taxon>Dikarya</taxon>
        <taxon>Basidiomycota</taxon>
        <taxon>Agaricomycotina</taxon>
        <taxon>Agaricomycetes</taxon>
        <taxon>Agaricomycetidae</taxon>
        <taxon>Agaricales</taxon>
        <taxon>Agaricineae</taxon>
        <taxon>Strophariaceae</taxon>
        <taxon>Hypholoma</taxon>
    </lineage>
</organism>
<dbReference type="STRING" id="945553.A0A0D2QD21"/>
<evidence type="ECO:0000313" key="3">
    <source>
        <dbReference type="Proteomes" id="UP000054270"/>
    </source>
</evidence>
<feature type="compositionally biased region" description="Polar residues" evidence="1">
    <location>
        <begin position="315"/>
        <end position="326"/>
    </location>
</feature>
<evidence type="ECO:0000256" key="1">
    <source>
        <dbReference type="SAM" id="MobiDB-lite"/>
    </source>
</evidence>
<feature type="region of interest" description="Disordered" evidence="1">
    <location>
        <begin position="366"/>
        <end position="386"/>
    </location>
</feature>
<feature type="region of interest" description="Disordered" evidence="1">
    <location>
        <begin position="315"/>
        <end position="353"/>
    </location>
</feature>
<sequence length="1062" mass="115156">MDQDIKELQDELSAAQEEWKHVKYLNNGDPKKRAGLRRVKAAENALNSSLHGANKFAAGAPTQERAVSTNQPPSAGESNTMLSIDIKKELMEENQFSAAAGTGEGSKLENAMDVDAMFPTPESDINNPKSIPGYQRSVSVVNIDQDSVLEEGVSAASGATPQPQGTCESNAGLSIYVKKEMIEGLFPGLAGGGAEGSKPENAMDVDALFSTKELETANSSPRPGQAMDVDASLEQRPFEVSTPKTLTHEASTGADSPPPQVQELAQEASTGADSPPPQVQELESNISRPPNDARVQGAFVAASQMQDVQEPLDYSQNEAENVNTTPDGPLAHRASAGVDSPPSQPQGPELSADEIPDNVLVHGASVTATPSRNGPRSPDHAQNASADMDVASDGPLAHEASAGVNRRLSKPQSLDSSDKKLPDDVLVQGAVDATLSAKLTPLLQPTKSSAPSLSGASTSMYNGPNPTLGPGTASASIHRTAPRTISQPTYRIIDPAFIPQQPPKDTVTLPQQTWTFEGEYDQSFMFNTSSITANNVGSGMPDNLLGMMAGGQGNEIYDHEQLWTIPDTDEDLKKQDMEAIAPYSELGTSQAPRTIYRSDNEALQALSVEIAYIIARKPNAIYGSQYTFKIGDVDWDSPIPSYTRIAGDSDSEHRLRSDFYTAKAAWMHAAAYSDWMKRQRQILEEMGKKGVPDVPAFMATWAMCDTDTKALSTRAEEAKVRMDAAQKAMDLSFKGKSRAALEYAISELQGKILSDDDIVSDDLHILRGKLIAKKSALRDIVIEDERHGIASTQPADNSKKDIESKSHSDIAYNRLDEEQQEHMEAKARSAFRKFATLAASNMPNLARLKAAADRFSATFRCTARMICAFLPEAATTSRASALLCLTTNTLNILCRSHHLRHSACDHDSVTTFNGVAYAKNMTAKGCRITNPQTPEPHHMHCGCFIDDALLEFFFWKTITARSTHPLLSGVIHHMDDVVTPFLIRSFWVSQFKSTTGLTLDDIYGLGADEALLQTALTARMIQKHVYKLKHQLHIGVSLTFDTEKDKAAFFAIMGEDVDDDEY</sequence>
<proteinExistence type="predicted"/>
<protein>
    <submittedName>
        <fullName evidence="2">Uncharacterized protein</fullName>
    </submittedName>
</protein>
<dbReference type="EMBL" id="KN817519">
    <property type="protein sequence ID" value="KJA29520.1"/>
    <property type="molecule type" value="Genomic_DNA"/>
</dbReference>
<feature type="region of interest" description="Disordered" evidence="1">
    <location>
        <begin position="58"/>
        <end position="79"/>
    </location>
</feature>
<keyword evidence="3" id="KW-1185">Reference proteome</keyword>
<feature type="compositionally biased region" description="Polar residues" evidence="1">
    <location>
        <begin position="65"/>
        <end position="79"/>
    </location>
</feature>
<dbReference type="AlphaFoldDB" id="A0A0D2QD21"/>
<feature type="compositionally biased region" description="Polar residues" evidence="1">
    <location>
        <begin position="366"/>
        <end position="385"/>
    </location>
</feature>
<dbReference type="Proteomes" id="UP000054270">
    <property type="component" value="Unassembled WGS sequence"/>
</dbReference>
<accession>A0A0D2QD21</accession>